<keyword evidence="1" id="KW-0472">Membrane</keyword>
<evidence type="ECO:0000256" key="1">
    <source>
        <dbReference type="SAM" id="Phobius"/>
    </source>
</evidence>
<keyword evidence="1" id="KW-0812">Transmembrane</keyword>
<organism evidence="2 3">
    <name type="scientific">Caenorhabditis tropicalis</name>
    <dbReference type="NCBI Taxonomy" id="1561998"/>
    <lineage>
        <taxon>Eukaryota</taxon>
        <taxon>Metazoa</taxon>
        <taxon>Ecdysozoa</taxon>
        <taxon>Nematoda</taxon>
        <taxon>Chromadorea</taxon>
        <taxon>Rhabditida</taxon>
        <taxon>Rhabditina</taxon>
        <taxon>Rhabditomorpha</taxon>
        <taxon>Rhabditoidea</taxon>
        <taxon>Rhabditidae</taxon>
        <taxon>Peloderinae</taxon>
        <taxon>Caenorhabditis</taxon>
    </lineage>
</organism>
<proteinExistence type="predicted"/>
<evidence type="ECO:0000313" key="2">
    <source>
        <dbReference type="Proteomes" id="UP000095282"/>
    </source>
</evidence>
<dbReference type="WBParaSite" id="Csp11.Scaffold630.g17755.t1">
    <property type="protein sequence ID" value="Csp11.Scaffold630.g17755.t1"/>
    <property type="gene ID" value="Csp11.Scaffold630.g17755"/>
</dbReference>
<evidence type="ECO:0000313" key="3">
    <source>
        <dbReference type="WBParaSite" id="Csp11.Scaffold630.g17755.t1"/>
    </source>
</evidence>
<feature type="transmembrane region" description="Helical" evidence="1">
    <location>
        <begin position="20"/>
        <end position="43"/>
    </location>
</feature>
<keyword evidence="1" id="KW-1133">Transmembrane helix</keyword>
<name>A0A1I7UNI4_9PELO</name>
<sequence length="313" mass="36701">MRIDAELSEDPSHDDEKIHFHFLVSDSMILLTFLFYLSTHVVADNVIHIQYFRRPEEYGIFRVDLDGSKKWESYIYMNKSANIREDDIYKLIKPFFEGEPSTRKYESSSITRHLGKQFEYILNRYPINEIIFENLCSQMKPKFSSLLTSSSQLPRKIKWIIEHPSASFLIPYGFTKGVGREEYHLEVKGKASLHVDNFDYEALQNAQKLIVKQDTEFPNGVSGEKLLKIKGSEVLIEGRNEVDSDDIKMFAEEWNSGDRFIQKWEIHVIDDQQQDQFYFEKNGFTLDASVSNGKFIMTTYKTPENRSYQFTSL</sequence>
<keyword evidence="2" id="KW-1185">Reference proteome</keyword>
<dbReference type="Proteomes" id="UP000095282">
    <property type="component" value="Unplaced"/>
</dbReference>
<accession>A0A1I7UNI4</accession>
<reference evidence="3" key="1">
    <citation type="submission" date="2016-11" db="UniProtKB">
        <authorList>
            <consortium name="WormBaseParasite"/>
        </authorList>
    </citation>
    <scope>IDENTIFICATION</scope>
</reference>
<protein>
    <submittedName>
        <fullName evidence="3">FTH domain-containing protein</fullName>
    </submittedName>
</protein>
<dbReference type="AlphaFoldDB" id="A0A1I7UNI4"/>